<feature type="compositionally biased region" description="Basic and acidic residues" evidence="1">
    <location>
        <begin position="478"/>
        <end position="502"/>
    </location>
</feature>
<reference evidence="3 4" key="1">
    <citation type="submission" date="2013-03" db="EMBL/GenBank/DDBJ databases">
        <title>The Genome Sequence of Phialophora europaea CBS 101466.</title>
        <authorList>
            <consortium name="The Broad Institute Genomics Platform"/>
            <person name="Cuomo C."/>
            <person name="de Hoog S."/>
            <person name="Gorbushina A."/>
            <person name="Walker B."/>
            <person name="Young S.K."/>
            <person name="Zeng Q."/>
            <person name="Gargeya S."/>
            <person name="Fitzgerald M."/>
            <person name="Haas B."/>
            <person name="Abouelleil A."/>
            <person name="Allen A.W."/>
            <person name="Alvarado L."/>
            <person name="Arachchi H.M."/>
            <person name="Berlin A.M."/>
            <person name="Chapman S.B."/>
            <person name="Gainer-Dewar J."/>
            <person name="Goldberg J."/>
            <person name="Griggs A."/>
            <person name="Gujja S."/>
            <person name="Hansen M."/>
            <person name="Howarth C."/>
            <person name="Imamovic A."/>
            <person name="Ireland A."/>
            <person name="Larimer J."/>
            <person name="McCowan C."/>
            <person name="Murphy C."/>
            <person name="Pearson M."/>
            <person name="Poon T.W."/>
            <person name="Priest M."/>
            <person name="Roberts A."/>
            <person name="Saif S."/>
            <person name="Shea T."/>
            <person name="Sisk P."/>
            <person name="Sykes S."/>
            <person name="Wortman J."/>
            <person name="Nusbaum C."/>
            <person name="Birren B."/>
        </authorList>
    </citation>
    <scope>NUCLEOTIDE SEQUENCE [LARGE SCALE GENOMIC DNA]</scope>
    <source>
        <strain evidence="3 4">CBS 101466</strain>
    </source>
</reference>
<evidence type="ECO:0000313" key="3">
    <source>
        <dbReference type="EMBL" id="ETN38306.1"/>
    </source>
</evidence>
<dbReference type="PANTHER" id="PTHR38426:SF1">
    <property type="entry name" value="MAINTENANCE OF TELOMERE CAPPING PROTEIN 4"/>
    <property type="match status" value="1"/>
</dbReference>
<dbReference type="InParanoid" id="W2RP52"/>
<feature type="compositionally biased region" description="Acidic residues" evidence="1">
    <location>
        <begin position="314"/>
        <end position="323"/>
    </location>
</feature>
<feature type="compositionally biased region" description="Basic and acidic residues" evidence="1">
    <location>
        <begin position="748"/>
        <end position="757"/>
    </location>
</feature>
<dbReference type="RefSeq" id="XP_008718895.1">
    <property type="nucleotide sequence ID" value="XM_008720673.1"/>
</dbReference>
<evidence type="ECO:0000313" key="4">
    <source>
        <dbReference type="Proteomes" id="UP000030752"/>
    </source>
</evidence>
<feature type="compositionally biased region" description="Low complexity" evidence="1">
    <location>
        <begin position="381"/>
        <end position="395"/>
    </location>
</feature>
<dbReference type="InterPro" id="IPR038769">
    <property type="entry name" value="MTC4"/>
</dbReference>
<keyword evidence="4" id="KW-1185">Reference proteome</keyword>
<evidence type="ECO:0000256" key="1">
    <source>
        <dbReference type="SAM" id="MobiDB-lite"/>
    </source>
</evidence>
<feature type="compositionally biased region" description="Low complexity" evidence="1">
    <location>
        <begin position="707"/>
        <end position="719"/>
    </location>
</feature>
<dbReference type="STRING" id="1220924.W2RP52"/>
<keyword evidence="2" id="KW-0812">Transmembrane</keyword>
<feature type="compositionally biased region" description="Polar residues" evidence="1">
    <location>
        <begin position="434"/>
        <end position="448"/>
    </location>
</feature>
<feature type="region of interest" description="Disordered" evidence="1">
    <location>
        <begin position="1"/>
        <end position="92"/>
    </location>
</feature>
<feature type="compositionally biased region" description="Polar residues" evidence="1">
    <location>
        <begin position="620"/>
        <end position="631"/>
    </location>
</feature>
<feature type="compositionally biased region" description="Basic residues" evidence="1">
    <location>
        <begin position="536"/>
        <end position="552"/>
    </location>
</feature>
<feature type="compositionally biased region" description="Basic and acidic residues" evidence="1">
    <location>
        <begin position="768"/>
        <end position="811"/>
    </location>
</feature>
<feature type="compositionally biased region" description="Polar residues" evidence="1">
    <location>
        <begin position="588"/>
        <end position="599"/>
    </location>
</feature>
<feature type="region of interest" description="Disordered" evidence="1">
    <location>
        <begin position="668"/>
        <end position="813"/>
    </location>
</feature>
<feature type="compositionally biased region" description="Pro residues" evidence="1">
    <location>
        <begin position="416"/>
        <end position="429"/>
    </location>
</feature>
<feature type="compositionally biased region" description="Polar residues" evidence="1">
    <location>
        <begin position="29"/>
        <end position="81"/>
    </location>
</feature>
<feature type="region of interest" description="Disordered" evidence="1">
    <location>
        <begin position="296"/>
        <end position="326"/>
    </location>
</feature>
<dbReference type="EMBL" id="KB822722">
    <property type="protein sequence ID" value="ETN38306.1"/>
    <property type="molecule type" value="Genomic_DNA"/>
</dbReference>
<dbReference type="Proteomes" id="UP000030752">
    <property type="component" value="Unassembled WGS sequence"/>
</dbReference>
<feature type="compositionally biased region" description="Low complexity" evidence="1">
    <location>
        <begin position="526"/>
        <end position="535"/>
    </location>
</feature>
<dbReference type="PANTHER" id="PTHR38426">
    <property type="entry name" value="MAINTENANCE OF TELOMERE CAPPING PROTEIN 4"/>
    <property type="match status" value="1"/>
</dbReference>
<dbReference type="AlphaFoldDB" id="W2RP52"/>
<accession>W2RP52</accession>
<dbReference type="GeneID" id="19973676"/>
<feature type="compositionally biased region" description="Polar residues" evidence="1">
    <location>
        <begin position="737"/>
        <end position="746"/>
    </location>
</feature>
<dbReference type="VEuPathDB" id="FungiDB:HMPREF1541_06337"/>
<feature type="compositionally biased region" description="Basic and acidic residues" evidence="1">
    <location>
        <begin position="553"/>
        <end position="566"/>
    </location>
</feature>
<feature type="region of interest" description="Disordered" evidence="1">
    <location>
        <begin position="197"/>
        <end position="253"/>
    </location>
</feature>
<dbReference type="HOGENOM" id="CLU_002712_0_0_1"/>
<keyword evidence="2" id="KW-0472">Membrane</keyword>
<feature type="compositionally biased region" description="Basic and acidic residues" evidence="1">
    <location>
        <begin position="577"/>
        <end position="587"/>
    </location>
</feature>
<gene>
    <name evidence="3" type="ORF">HMPREF1541_06337</name>
</gene>
<feature type="compositionally biased region" description="Basic and acidic residues" evidence="1">
    <location>
        <begin position="215"/>
        <end position="228"/>
    </location>
</feature>
<organism evidence="3 4">
    <name type="scientific">Cyphellophora europaea (strain CBS 101466)</name>
    <name type="common">Phialophora europaea</name>
    <dbReference type="NCBI Taxonomy" id="1220924"/>
    <lineage>
        <taxon>Eukaryota</taxon>
        <taxon>Fungi</taxon>
        <taxon>Dikarya</taxon>
        <taxon>Ascomycota</taxon>
        <taxon>Pezizomycotina</taxon>
        <taxon>Eurotiomycetes</taxon>
        <taxon>Chaetothyriomycetidae</taxon>
        <taxon>Chaetothyriales</taxon>
        <taxon>Cyphellophoraceae</taxon>
        <taxon>Cyphellophora</taxon>
    </lineage>
</organism>
<dbReference type="eggNOG" id="ENOG502RU3A">
    <property type="taxonomic scope" value="Eukaryota"/>
</dbReference>
<feature type="compositionally biased region" description="Basic and acidic residues" evidence="1">
    <location>
        <begin position="7"/>
        <end position="18"/>
    </location>
</feature>
<dbReference type="OrthoDB" id="5034579at2759"/>
<feature type="region of interest" description="Disordered" evidence="1">
    <location>
        <begin position="375"/>
        <end position="632"/>
    </location>
</feature>
<sequence length="1074" mass="119188">MALSLSEARRRQASERRYVSGVQPGRQRVVSTASAPGSRNKHQSIGSVAQYLQAQRTPSARSAGAQTPKLSTDNRRASQVGTPEVPIGDENSLADDFDQEVSDATKARVEKARVFFELAYEHRRLLSHLPPIRRPGTDVNPGDPDKQSKAYNPLQYIRNRKLRIWDKTTIDAEAEGWHDVEKVRSWVNAVIESHTETRHDPAQVVRLPPLAKSDGSSDSREASQHGSKESQQGQGRHDHQLIRPRRPRSDWVTHPGDIIGDCFWLEQGMNKLKIQDRDNNNIYPPNTQFMFSGWRNRTPAHVPEGLRQPSPPPEPEDPMEEEAHEPLHPVSELPTFRSAHQHAFGQGGSRRKRNKIKDSIAAADDRGLTKGIKVFMEDSDSNSSGRSSRSESPGAERGRKRLRKRQKQELDISPGQLPPPPPPRHPAPVDPTHASDQSLPSSKQNSKRTSVDHGTSLGRFLKRESHPKNPTPVSRSMTRAEHRRQESAFKFPGLDERPRSSGEYDSTAPNSPVHPRWPSIAINLDSPPHSRSPSPSKRHIPSILKPLHRHHKNESVQEKDFGDNSKRSSVAVGTGEEGLRDGSRDLSRGTSPMTRGESPTTKKDTHAAVAPPASEHTGMSKVNTKSTAASSDHSKIRGIFKGGRIAEIVGHEVSRVGDFIWKKDAPAPYKRRDSELSGKSGYESDGEDEPVNGTVIKTPPGPKIRSRSSTLSSTKSDTSPVVSNKSPVGSGGRPKYNNPNLPSFTSPFDRDREDQQRKQAMLTPPTSDSHDHISRLAAEHRSASRSPRLDRLAPPRLDTGDRSRSPNRLEHWNSNVSGAALNLTPSQSASDKLNTALTDGASPGLAAVKSRHSAIDISRISTHDLDHESPYVTWRDIQRAGAFILSSAVKAKEICRRADEPRQMPSFMADAISNGDKPATDLAMVARKQEHVIAARSIMHQITEQAGNFDESLKHFTGMLAPQLHRQLQELEDLVDNQMTPRVRNSADEAGELSMKLSTTSTMAIKGVNEAIDQAMMRRRRGPVRWVRRAWYASIEYTVVGLLWAIWAGVSVVRVLLLIITGTTRTARWMLWLD</sequence>
<keyword evidence="2" id="KW-1133">Transmembrane helix</keyword>
<feature type="compositionally biased region" description="Basic and acidic residues" evidence="1">
    <location>
        <begin position="235"/>
        <end position="251"/>
    </location>
</feature>
<evidence type="ECO:0000256" key="2">
    <source>
        <dbReference type="SAM" id="Phobius"/>
    </source>
</evidence>
<protein>
    <submittedName>
        <fullName evidence="3">Uncharacterized protein</fullName>
    </submittedName>
</protein>
<feature type="region of interest" description="Disordered" evidence="1">
    <location>
        <begin position="131"/>
        <end position="150"/>
    </location>
</feature>
<proteinExistence type="predicted"/>
<feature type="transmembrane region" description="Helical" evidence="2">
    <location>
        <begin position="1037"/>
        <end position="1060"/>
    </location>
</feature>
<name>W2RP52_CYPE1</name>